<comment type="caution">
    <text evidence="2">The sequence shown here is derived from an EMBL/GenBank/DDBJ whole genome shotgun (WGS) entry which is preliminary data.</text>
</comment>
<protein>
    <recommendedName>
        <fullName evidence="4">DUF2157 domain-containing protein</fullName>
    </recommendedName>
</protein>
<reference evidence="2" key="1">
    <citation type="submission" date="2021-07" db="EMBL/GenBank/DDBJ databases">
        <title>Shinella sp. nov., a novel member of the genus Shinella from water.</title>
        <authorList>
            <person name="Deng Y."/>
        </authorList>
    </citation>
    <scope>NUCLEOTIDE SEQUENCE</scope>
    <source>
        <strain evidence="2">CPCC 100929</strain>
    </source>
</reference>
<feature type="transmembrane region" description="Helical" evidence="1">
    <location>
        <begin position="73"/>
        <end position="100"/>
    </location>
</feature>
<feature type="transmembrane region" description="Helical" evidence="1">
    <location>
        <begin position="282"/>
        <end position="299"/>
    </location>
</feature>
<sequence>MQTLKSVLEGAAGEGIISADQAGSLLPYMEARGVLLQPPRTDAVDIAGAEEDRAIAPIEDTEAPRFVRGFHDVLITIGVAIVMAGVWGVGAFFAALPAIIILAEILVRRQRLALPAVLLTLLYVHWIFVTTIIALDSFMGQPEPEPVLHFVLVLLPFAVLLPPFYWRYRIPLSLSLCFLSVAAVVLALIFLGLSRLTGSTEVIADHPIISSAIFLAAALVLFAVAMVYDLSDRFRVTRRSDVAFWLHLITAPALLYSTLAFVFLGDFANERLFSGSKGLPDALIIVGVVVVLMAIGLVLDRRAFVTSGLVSLGLAVASLLQGVEAAPESYVFLTLLIVGLVVLTIGIGWPHFRRWTMTPLPATLKEKLPPLR</sequence>
<feature type="transmembrane region" description="Helical" evidence="1">
    <location>
        <begin position="208"/>
        <end position="230"/>
    </location>
</feature>
<evidence type="ECO:0000313" key="2">
    <source>
        <dbReference type="EMBL" id="MCQ4631052.1"/>
    </source>
</evidence>
<keyword evidence="1" id="KW-0812">Transmembrane</keyword>
<feature type="transmembrane region" description="Helical" evidence="1">
    <location>
        <begin position="304"/>
        <end position="323"/>
    </location>
</feature>
<dbReference type="EMBL" id="WHSB02000004">
    <property type="protein sequence ID" value="MCQ4631052.1"/>
    <property type="molecule type" value="Genomic_DNA"/>
</dbReference>
<evidence type="ECO:0000313" key="3">
    <source>
        <dbReference type="Proteomes" id="UP000996601"/>
    </source>
</evidence>
<feature type="transmembrane region" description="Helical" evidence="1">
    <location>
        <begin position="329"/>
        <end position="349"/>
    </location>
</feature>
<proteinExistence type="predicted"/>
<organism evidence="2 3">
    <name type="scientific">Shinella lacus</name>
    <dbReference type="NCBI Taxonomy" id="2654216"/>
    <lineage>
        <taxon>Bacteria</taxon>
        <taxon>Pseudomonadati</taxon>
        <taxon>Pseudomonadota</taxon>
        <taxon>Alphaproteobacteria</taxon>
        <taxon>Hyphomicrobiales</taxon>
        <taxon>Rhizobiaceae</taxon>
        <taxon>Shinella</taxon>
    </lineage>
</organism>
<feature type="transmembrane region" description="Helical" evidence="1">
    <location>
        <begin position="242"/>
        <end position="262"/>
    </location>
</feature>
<accession>A0ABT1R7A1</accession>
<gene>
    <name evidence="2" type="ORF">GB927_013445</name>
</gene>
<keyword evidence="1" id="KW-1133">Transmembrane helix</keyword>
<feature type="transmembrane region" description="Helical" evidence="1">
    <location>
        <begin position="173"/>
        <end position="196"/>
    </location>
</feature>
<keyword evidence="1" id="KW-0472">Membrane</keyword>
<feature type="transmembrane region" description="Helical" evidence="1">
    <location>
        <begin position="147"/>
        <end position="166"/>
    </location>
</feature>
<keyword evidence="3" id="KW-1185">Reference proteome</keyword>
<evidence type="ECO:0000256" key="1">
    <source>
        <dbReference type="SAM" id="Phobius"/>
    </source>
</evidence>
<name>A0ABT1R7A1_9HYPH</name>
<dbReference type="RefSeq" id="WP_256117516.1">
    <property type="nucleotide sequence ID" value="NZ_WHSB02000004.1"/>
</dbReference>
<dbReference type="Proteomes" id="UP000996601">
    <property type="component" value="Unassembled WGS sequence"/>
</dbReference>
<feature type="transmembrane region" description="Helical" evidence="1">
    <location>
        <begin position="112"/>
        <end position="135"/>
    </location>
</feature>
<evidence type="ECO:0008006" key="4">
    <source>
        <dbReference type="Google" id="ProtNLM"/>
    </source>
</evidence>